<dbReference type="Pfam" id="PF01551">
    <property type="entry name" value="Peptidase_M23"/>
    <property type="match status" value="1"/>
</dbReference>
<evidence type="ECO:0000259" key="4">
    <source>
        <dbReference type="PROSITE" id="PS51782"/>
    </source>
</evidence>
<keyword evidence="2" id="KW-0812">Transmembrane</keyword>
<dbReference type="CDD" id="cd12797">
    <property type="entry name" value="M23_peptidase"/>
    <property type="match status" value="1"/>
</dbReference>
<evidence type="ECO:0000256" key="2">
    <source>
        <dbReference type="SAM" id="Phobius"/>
    </source>
</evidence>
<keyword evidence="2" id="KW-1133">Transmembrane helix</keyword>
<dbReference type="GO" id="GO:0004222">
    <property type="term" value="F:metalloendopeptidase activity"/>
    <property type="evidence" value="ECO:0007669"/>
    <property type="project" value="TreeGrafter"/>
</dbReference>
<keyword evidence="2" id="KW-0472">Membrane</keyword>
<proteinExistence type="predicted"/>
<feature type="domain" description="LysM" evidence="4">
    <location>
        <begin position="214"/>
        <end position="258"/>
    </location>
</feature>
<feature type="transmembrane region" description="Helical" evidence="2">
    <location>
        <begin position="29"/>
        <end position="47"/>
    </location>
</feature>
<dbReference type="PANTHER" id="PTHR21666:SF270">
    <property type="entry name" value="MUREIN HYDROLASE ACTIVATOR ENVC"/>
    <property type="match status" value="1"/>
</dbReference>
<keyword evidence="6" id="KW-1185">Reference proteome</keyword>
<evidence type="ECO:0000259" key="3">
    <source>
        <dbReference type="PROSITE" id="PS51109"/>
    </source>
</evidence>
<name>R1AXB3_9FIRM</name>
<comment type="caution">
    <text evidence="5">The sequence shown here is derived from an EMBL/GenBank/DDBJ whole genome shotgun (WGS) entry which is preliminary data.</text>
</comment>
<dbReference type="EMBL" id="ARZA01000012">
    <property type="protein sequence ID" value="EOD01843.1"/>
    <property type="molecule type" value="Genomic_DNA"/>
</dbReference>
<sequence length="478" mass="54323">MSGPSLDDIKLLVARTIKRMRMKQFQPKTLIILALIVALTGFIFYQGKKSIEHEINTRAFKVIIDDKEIGIVRDKSQVNEIIKRLQTELKNDYNMEVAIHCNTEYESTHAEDNELTSIDDLKRNIKSELDYNVVGYGIQVDGKILAWLKTEKEAKEVLQKLKEPYLNKKDENRKIEEIKFVENVKIVKEETVLSNIEDPKKVVDVLRRGTDEERIHTVQEGESFWTISRKYNLTDEDLVKANPDKDPTLIHPGDELSLIVPKPFISVVTVEKVKYERSVKYDTKYEYTSSMYSDEYKVKRRGVLGKSVVVAEVEKHNGIEVNREVIEETLISEPKTQIVVKGTKDPPPKKGTGVFINPLPTGILTSRFGPRWGSMHYGIDLAARTGTPIKAADGGVVTYAGWKGNYGYLVEIDHGGGFSTRYGHCSKIYVRVGQKVYKGKTIAAVGNTGRSTGPHVHFEVRKYDKPVNPSNYIGRKYR</sequence>
<dbReference type="PANTHER" id="PTHR21666">
    <property type="entry name" value="PEPTIDASE-RELATED"/>
    <property type="match status" value="1"/>
</dbReference>
<dbReference type="PATRIC" id="fig|1304284.3.peg.70"/>
<dbReference type="AlphaFoldDB" id="R1AXB3"/>
<dbReference type="PROSITE" id="PS51782">
    <property type="entry name" value="LYSM"/>
    <property type="match status" value="1"/>
</dbReference>
<accession>R1AXB3</accession>
<gene>
    <name evidence="5" type="ORF">L21TH_0072</name>
</gene>
<dbReference type="SMART" id="SM00257">
    <property type="entry name" value="LysM"/>
    <property type="match status" value="1"/>
</dbReference>
<dbReference type="InterPro" id="IPR016047">
    <property type="entry name" value="M23ase_b-sheet_dom"/>
</dbReference>
<dbReference type="InterPro" id="IPR011055">
    <property type="entry name" value="Dup_hybrid_motif"/>
</dbReference>
<reference evidence="5 6" key="1">
    <citation type="journal article" date="2015" name="Geomicrobiol. J.">
        <title>Caldisalinibacter kiritimatiensis gen. nov., sp. nov., a moderately thermohalophilic thiosulfate-reducing bacterium from a hypersaline microbial mat.</title>
        <authorList>
            <person name="Ben Hania W."/>
            <person name="Joseph M."/>
            <person name="Fiebig A."/>
            <person name="Bunk B."/>
            <person name="Klenk H.-P."/>
            <person name="Fardeau M.-L."/>
            <person name="Spring S."/>
        </authorList>
    </citation>
    <scope>NUCLEOTIDE SEQUENCE [LARGE SCALE GENOMIC DNA]</scope>
    <source>
        <strain evidence="5 6">L21-TH-D2</strain>
    </source>
</reference>
<dbReference type="InterPro" id="IPR018392">
    <property type="entry name" value="LysM"/>
</dbReference>
<dbReference type="SUPFAM" id="SSF51261">
    <property type="entry name" value="Duplicated hybrid motif"/>
    <property type="match status" value="1"/>
</dbReference>
<feature type="domain" description="G5" evidence="3">
    <location>
        <begin position="265"/>
        <end position="345"/>
    </location>
</feature>
<dbReference type="PROSITE" id="PS51109">
    <property type="entry name" value="G5"/>
    <property type="match status" value="1"/>
</dbReference>
<dbReference type="CDD" id="cd00118">
    <property type="entry name" value="LysM"/>
    <property type="match status" value="1"/>
</dbReference>
<dbReference type="SUPFAM" id="SSF54106">
    <property type="entry name" value="LysM domain"/>
    <property type="match status" value="1"/>
</dbReference>
<evidence type="ECO:0000313" key="5">
    <source>
        <dbReference type="EMBL" id="EOD01843.1"/>
    </source>
</evidence>
<keyword evidence="1" id="KW-0732">Signal</keyword>
<dbReference type="InterPro" id="IPR011098">
    <property type="entry name" value="G5_dom"/>
</dbReference>
<evidence type="ECO:0000313" key="6">
    <source>
        <dbReference type="Proteomes" id="UP000013378"/>
    </source>
</evidence>
<dbReference type="SMART" id="SM01208">
    <property type="entry name" value="G5"/>
    <property type="match status" value="1"/>
</dbReference>
<dbReference type="Pfam" id="PF07501">
    <property type="entry name" value="G5"/>
    <property type="match status" value="1"/>
</dbReference>
<dbReference type="eggNOG" id="COG3583">
    <property type="taxonomic scope" value="Bacteria"/>
</dbReference>
<organism evidence="5 6">
    <name type="scientific">Caldisalinibacter kiritimatiensis</name>
    <dbReference type="NCBI Taxonomy" id="1304284"/>
    <lineage>
        <taxon>Bacteria</taxon>
        <taxon>Bacillati</taxon>
        <taxon>Bacillota</taxon>
        <taxon>Tissierellia</taxon>
        <taxon>Tissierellales</taxon>
        <taxon>Thermohalobacteraceae</taxon>
        <taxon>Caldisalinibacter</taxon>
    </lineage>
</organism>
<protein>
    <submittedName>
        <fullName evidence="5">Peptidase family M23/M37</fullName>
    </submittedName>
</protein>
<dbReference type="STRING" id="1304284.L21TH_0072"/>
<dbReference type="Gene3D" id="3.10.350.10">
    <property type="entry name" value="LysM domain"/>
    <property type="match status" value="1"/>
</dbReference>
<dbReference type="Proteomes" id="UP000013378">
    <property type="component" value="Unassembled WGS sequence"/>
</dbReference>
<dbReference type="InterPro" id="IPR050570">
    <property type="entry name" value="Cell_wall_metabolism_enzyme"/>
</dbReference>
<dbReference type="Gene3D" id="2.20.230.10">
    <property type="entry name" value="Resuscitation-promoting factor rpfb"/>
    <property type="match status" value="1"/>
</dbReference>
<dbReference type="eggNOG" id="COG0739">
    <property type="taxonomic scope" value="Bacteria"/>
</dbReference>
<dbReference type="InterPro" id="IPR036779">
    <property type="entry name" value="LysM_dom_sf"/>
</dbReference>
<dbReference type="Pfam" id="PF01476">
    <property type="entry name" value="LysM"/>
    <property type="match status" value="1"/>
</dbReference>
<dbReference type="Gene3D" id="2.70.70.10">
    <property type="entry name" value="Glucose Permease (Domain IIA)"/>
    <property type="match status" value="1"/>
</dbReference>
<evidence type="ECO:0000256" key="1">
    <source>
        <dbReference type="ARBA" id="ARBA00022729"/>
    </source>
</evidence>